<accession>A0ABR3VZK2</accession>
<keyword evidence="3" id="KW-1185">Reference proteome</keyword>
<feature type="chain" id="PRO_5046467525" evidence="1">
    <location>
        <begin position="18"/>
        <end position="121"/>
    </location>
</feature>
<comment type="caution">
    <text evidence="2">The sequence shown here is derived from an EMBL/GenBank/DDBJ whole genome shotgun (WGS) entry which is preliminary data.</text>
</comment>
<evidence type="ECO:0000256" key="1">
    <source>
        <dbReference type="SAM" id="SignalP"/>
    </source>
</evidence>
<keyword evidence="1" id="KW-0732">Signal</keyword>
<reference evidence="2 3" key="1">
    <citation type="journal article" date="2024" name="Commun. Biol.">
        <title>Comparative genomic analysis of thermophilic fungi reveals convergent evolutionary adaptations and gene losses.</title>
        <authorList>
            <person name="Steindorff A.S."/>
            <person name="Aguilar-Pontes M.V."/>
            <person name="Robinson A.J."/>
            <person name="Andreopoulos B."/>
            <person name="LaButti K."/>
            <person name="Kuo A."/>
            <person name="Mondo S."/>
            <person name="Riley R."/>
            <person name="Otillar R."/>
            <person name="Haridas S."/>
            <person name="Lipzen A."/>
            <person name="Grimwood J."/>
            <person name="Schmutz J."/>
            <person name="Clum A."/>
            <person name="Reid I.D."/>
            <person name="Moisan M.C."/>
            <person name="Butler G."/>
            <person name="Nguyen T.T.M."/>
            <person name="Dewar K."/>
            <person name="Conant G."/>
            <person name="Drula E."/>
            <person name="Henrissat B."/>
            <person name="Hansel C."/>
            <person name="Singer S."/>
            <person name="Hutchinson M.I."/>
            <person name="de Vries R.P."/>
            <person name="Natvig D.O."/>
            <person name="Powell A.J."/>
            <person name="Tsang A."/>
            <person name="Grigoriev I.V."/>
        </authorList>
    </citation>
    <scope>NUCLEOTIDE SEQUENCE [LARGE SCALE GENOMIC DNA]</scope>
    <source>
        <strain evidence="2 3">ATCC 24622</strain>
    </source>
</reference>
<organism evidence="2 3">
    <name type="scientific">Phialemonium thermophilum</name>
    <dbReference type="NCBI Taxonomy" id="223376"/>
    <lineage>
        <taxon>Eukaryota</taxon>
        <taxon>Fungi</taxon>
        <taxon>Dikarya</taxon>
        <taxon>Ascomycota</taxon>
        <taxon>Pezizomycotina</taxon>
        <taxon>Sordariomycetes</taxon>
        <taxon>Sordariomycetidae</taxon>
        <taxon>Cephalothecales</taxon>
        <taxon>Cephalothecaceae</taxon>
        <taxon>Phialemonium</taxon>
    </lineage>
</organism>
<proteinExistence type="predicted"/>
<sequence length="121" mass="12220">MLPVFFVSLLAAAAASAIPAAAPPKITPTPVRPTTTNAHCPTVTRTGYVCPSCALPACILLSTVSNPCHCPTPVPTVTVDFPCSTDSDSAPLCHAGCGTSYVFAAPTSKCPPPTAIPLAEN</sequence>
<dbReference type="Proteomes" id="UP001586593">
    <property type="component" value="Unassembled WGS sequence"/>
</dbReference>
<evidence type="ECO:0000313" key="3">
    <source>
        <dbReference type="Proteomes" id="UP001586593"/>
    </source>
</evidence>
<dbReference type="EMBL" id="JAZHXJ010000877">
    <property type="protein sequence ID" value="KAL1849376.1"/>
    <property type="molecule type" value="Genomic_DNA"/>
</dbReference>
<name>A0ABR3VZK2_9PEZI</name>
<gene>
    <name evidence="2" type="ORF">VTK73DRAFT_9892</name>
</gene>
<protein>
    <submittedName>
        <fullName evidence="2">Uncharacterized protein</fullName>
    </submittedName>
</protein>
<evidence type="ECO:0000313" key="2">
    <source>
        <dbReference type="EMBL" id="KAL1849376.1"/>
    </source>
</evidence>
<feature type="signal peptide" evidence="1">
    <location>
        <begin position="1"/>
        <end position="17"/>
    </location>
</feature>